<evidence type="ECO:0000313" key="8">
    <source>
        <dbReference type="Proteomes" id="UP000243197"/>
    </source>
</evidence>
<accession>A0A1J1EC60</accession>
<name>A0A1J1EC60_9FLAO</name>
<organism evidence="7 8">
    <name type="scientific">Ichthyobacterium seriolicida</name>
    <dbReference type="NCBI Taxonomy" id="242600"/>
    <lineage>
        <taxon>Bacteria</taxon>
        <taxon>Pseudomonadati</taxon>
        <taxon>Bacteroidota</taxon>
        <taxon>Flavobacteriia</taxon>
        <taxon>Flavobacteriales</taxon>
        <taxon>Ichthyobacteriaceae</taxon>
        <taxon>Ichthyobacterium</taxon>
    </lineage>
</organism>
<keyword evidence="4" id="KW-0949">S-adenosyl-L-methionine</keyword>
<dbReference type="Gene3D" id="3.40.50.150">
    <property type="entry name" value="Vaccinia Virus protein VP39"/>
    <property type="match status" value="1"/>
</dbReference>
<evidence type="ECO:0000256" key="3">
    <source>
        <dbReference type="ARBA" id="ARBA00022679"/>
    </source>
</evidence>
<keyword evidence="8" id="KW-1185">Reference proteome</keyword>
<dbReference type="GO" id="GO:0003676">
    <property type="term" value="F:nucleic acid binding"/>
    <property type="evidence" value="ECO:0007669"/>
    <property type="project" value="InterPro"/>
</dbReference>
<dbReference type="PANTHER" id="PTHR18895">
    <property type="entry name" value="HEMK METHYLTRANSFERASE"/>
    <property type="match status" value="1"/>
</dbReference>
<dbReference type="PANTHER" id="PTHR18895:SF74">
    <property type="entry name" value="MTRF1L RELEASE FACTOR GLUTAMINE METHYLTRANSFERASE"/>
    <property type="match status" value="1"/>
</dbReference>
<feature type="domain" description="Methyltransferase small" evidence="6">
    <location>
        <begin position="107"/>
        <end position="196"/>
    </location>
</feature>
<evidence type="ECO:0000256" key="5">
    <source>
        <dbReference type="ARBA" id="ARBA00048391"/>
    </source>
</evidence>
<dbReference type="GO" id="GO:0102559">
    <property type="term" value="F:peptide chain release factor N(5)-glutamine methyltransferase activity"/>
    <property type="evidence" value="ECO:0007669"/>
    <property type="project" value="UniProtKB-EC"/>
</dbReference>
<dbReference type="InterPro" id="IPR029063">
    <property type="entry name" value="SAM-dependent_MTases_sf"/>
</dbReference>
<dbReference type="NCBIfam" id="TIGR03534">
    <property type="entry name" value="RF_mod_PrmC"/>
    <property type="match status" value="1"/>
</dbReference>
<dbReference type="NCBIfam" id="TIGR00536">
    <property type="entry name" value="hemK_fam"/>
    <property type="match status" value="1"/>
</dbReference>
<dbReference type="RefSeq" id="WP_231952043.1">
    <property type="nucleotide sequence ID" value="NZ_AP014564.1"/>
</dbReference>
<dbReference type="PRINTS" id="PR00507">
    <property type="entry name" value="N12N6MTFRASE"/>
</dbReference>
<dbReference type="AlphaFoldDB" id="A0A1J1EC60"/>
<dbReference type="KEGG" id="ise:JBKA6_1083"/>
<dbReference type="EMBL" id="AP014564">
    <property type="protein sequence ID" value="BAV95096.1"/>
    <property type="molecule type" value="Genomic_DNA"/>
</dbReference>
<keyword evidence="3" id="KW-0808">Transferase</keyword>
<sequence>MRLREVKKYFVDKVCEIYAHQECLSMFYLWTENTLKLKRIDVSLYPDIQIDENAFLDLQRVISCLIEQKPIQYVLGKTEFFGFPFFVDEFTLIPRPETEELVKWIIDDLESDSPEILDIGTGSGCIAISLKKNISNSNVEAIDICQNTLNTASKNADLNGEKIYFIKEDILLIDSLDKKYDIIVSNPPYVRDSEREYMRDNVLKYEPHKALFVSDSSPLLFYDKISDLATEGLKRNGTLYFEINENFGREIMHMLKSKGFVDIVLKRDFRGKDRMIKAKK</sequence>
<dbReference type="PROSITE" id="PS00092">
    <property type="entry name" value="N6_MTASE"/>
    <property type="match status" value="1"/>
</dbReference>
<reference evidence="7 8" key="1">
    <citation type="submission" date="2014-03" db="EMBL/GenBank/DDBJ databases">
        <title>complete genome sequence of Flavobacteriaceae bacterium JBKA-6.</title>
        <authorList>
            <person name="Takano T."/>
            <person name="Nakamura Y."/>
            <person name="Takuma S."/>
            <person name="Yasuike M."/>
            <person name="Matsuyama T."/>
            <person name="Sakai T."/>
            <person name="Fujiwara A."/>
            <person name="Kimoto K."/>
            <person name="Fukuda Y."/>
            <person name="Kondo H."/>
            <person name="Hirono I."/>
            <person name="Nakayasu C."/>
        </authorList>
    </citation>
    <scope>NUCLEOTIDE SEQUENCE [LARGE SCALE GENOMIC DNA]</scope>
    <source>
        <strain evidence="7 8">JBKA-6</strain>
    </source>
</reference>
<dbReference type="Pfam" id="PF05175">
    <property type="entry name" value="MTS"/>
    <property type="match status" value="1"/>
</dbReference>
<evidence type="ECO:0000313" key="7">
    <source>
        <dbReference type="EMBL" id="BAV95096.1"/>
    </source>
</evidence>
<dbReference type="InterPro" id="IPR019874">
    <property type="entry name" value="RF_methyltr_PrmC"/>
</dbReference>
<evidence type="ECO:0000256" key="1">
    <source>
        <dbReference type="ARBA" id="ARBA00012771"/>
    </source>
</evidence>
<dbReference type="EC" id="2.1.1.297" evidence="1"/>
<dbReference type="SUPFAM" id="SSF53335">
    <property type="entry name" value="S-adenosyl-L-methionine-dependent methyltransferases"/>
    <property type="match status" value="1"/>
</dbReference>
<dbReference type="InterPro" id="IPR050320">
    <property type="entry name" value="N5-glutamine_MTase"/>
</dbReference>
<evidence type="ECO:0000256" key="4">
    <source>
        <dbReference type="ARBA" id="ARBA00022691"/>
    </source>
</evidence>
<dbReference type="CDD" id="cd02440">
    <property type="entry name" value="AdoMet_MTases"/>
    <property type="match status" value="1"/>
</dbReference>
<dbReference type="InterPro" id="IPR004556">
    <property type="entry name" value="HemK-like"/>
</dbReference>
<comment type="catalytic activity">
    <reaction evidence="5">
        <text>L-glutaminyl-[peptide chain release factor] + S-adenosyl-L-methionine = N(5)-methyl-L-glutaminyl-[peptide chain release factor] + S-adenosyl-L-homocysteine + H(+)</text>
        <dbReference type="Rhea" id="RHEA:42896"/>
        <dbReference type="Rhea" id="RHEA-COMP:10271"/>
        <dbReference type="Rhea" id="RHEA-COMP:10272"/>
        <dbReference type="ChEBI" id="CHEBI:15378"/>
        <dbReference type="ChEBI" id="CHEBI:30011"/>
        <dbReference type="ChEBI" id="CHEBI:57856"/>
        <dbReference type="ChEBI" id="CHEBI:59789"/>
        <dbReference type="ChEBI" id="CHEBI:61891"/>
        <dbReference type="EC" id="2.1.1.297"/>
    </reaction>
</comment>
<evidence type="ECO:0000256" key="2">
    <source>
        <dbReference type="ARBA" id="ARBA00022603"/>
    </source>
</evidence>
<evidence type="ECO:0000259" key="6">
    <source>
        <dbReference type="Pfam" id="PF05175"/>
    </source>
</evidence>
<dbReference type="InterPro" id="IPR007848">
    <property type="entry name" value="Small_mtfrase_dom"/>
</dbReference>
<dbReference type="InterPro" id="IPR002052">
    <property type="entry name" value="DNA_methylase_N6_adenine_CS"/>
</dbReference>
<gene>
    <name evidence="7" type="ORF">JBKA6_1083</name>
</gene>
<keyword evidence="2" id="KW-0489">Methyltransferase</keyword>
<dbReference type="Gene3D" id="1.10.8.10">
    <property type="entry name" value="DNA helicase RuvA subunit, C-terminal domain"/>
    <property type="match status" value="1"/>
</dbReference>
<protein>
    <recommendedName>
        <fullName evidence="1">peptide chain release factor N(5)-glutamine methyltransferase</fullName>
        <ecNumber evidence="1">2.1.1.297</ecNumber>
    </recommendedName>
</protein>
<dbReference type="GO" id="GO:0032259">
    <property type="term" value="P:methylation"/>
    <property type="evidence" value="ECO:0007669"/>
    <property type="project" value="UniProtKB-KW"/>
</dbReference>
<dbReference type="Proteomes" id="UP000243197">
    <property type="component" value="Chromosome"/>
</dbReference>
<proteinExistence type="predicted"/>